<evidence type="ECO:0000313" key="7">
    <source>
        <dbReference type="EMBL" id="KZV94942.1"/>
    </source>
</evidence>
<dbReference type="PROSITE" id="PS51767">
    <property type="entry name" value="PEPTIDASE_A1"/>
    <property type="match status" value="1"/>
</dbReference>
<accession>A0A165JJR0</accession>
<sequence>MPNLTLVDAPSDIGSLTGGKHGSQSLTDYGGDSFYYGPVNIGSPGQVLNVDVDTGSADLWVQSNCPKSKCTSPQFNQSKSKTFKNTKQSFNIQYGSGSASGQLAQDTVTVASLTAKNQYFGVVNDPSEDFEGTPSSGLLGLAFSSIASSGKPTFFETVLAQYPTNSISPLFSVFLTRKQSSGSQVCFGCYDTSKVRSGAGLTWLPVTSKTYWTVAMTGAVVNGRTIPATNTIFAAIDTGTTLIYVPASLAKSIYARIPGAQALSNGYYRVPCSNLSNSLTVSLMLNGSPFSIDMRDFNLGRVSASSSYCVAGILALGDNFPSNLAIVGDEFLKSWYSTYDYSNGARVGLSRSIN</sequence>
<evidence type="ECO:0000313" key="8">
    <source>
        <dbReference type="Proteomes" id="UP000077266"/>
    </source>
</evidence>
<keyword evidence="4" id="KW-1015">Disulfide bond</keyword>
<keyword evidence="5 7" id="KW-0645">Protease</keyword>
<feature type="disulfide bond" evidence="4">
    <location>
        <begin position="272"/>
        <end position="309"/>
    </location>
</feature>
<dbReference type="AlphaFoldDB" id="A0A165JJR0"/>
<dbReference type="InParanoid" id="A0A165JJR0"/>
<dbReference type="InterPro" id="IPR001461">
    <property type="entry name" value="Aspartic_peptidase_A1"/>
</dbReference>
<reference evidence="7 8" key="1">
    <citation type="journal article" date="2016" name="Mol. Biol. Evol.">
        <title>Comparative Genomics of Early-Diverging Mushroom-Forming Fungi Provides Insights into the Origins of Lignocellulose Decay Capabilities.</title>
        <authorList>
            <person name="Nagy L.G."/>
            <person name="Riley R."/>
            <person name="Tritt A."/>
            <person name="Adam C."/>
            <person name="Daum C."/>
            <person name="Floudas D."/>
            <person name="Sun H."/>
            <person name="Yadav J.S."/>
            <person name="Pangilinan J."/>
            <person name="Larsson K.H."/>
            <person name="Matsuura K."/>
            <person name="Barry K."/>
            <person name="Labutti K."/>
            <person name="Kuo R."/>
            <person name="Ohm R.A."/>
            <person name="Bhattacharya S.S."/>
            <person name="Shirouzu T."/>
            <person name="Yoshinaga Y."/>
            <person name="Martin F.M."/>
            <person name="Grigoriev I.V."/>
            <person name="Hibbett D.S."/>
        </authorList>
    </citation>
    <scope>NUCLEOTIDE SEQUENCE [LARGE SCALE GENOMIC DNA]</scope>
    <source>
        <strain evidence="7 8">HHB12029</strain>
    </source>
</reference>
<dbReference type="Pfam" id="PF00026">
    <property type="entry name" value="Asp"/>
    <property type="match status" value="1"/>
</dbReference>
<evidence type="ECO:0000256" key="5">
    <source>
        <dbReference type="RuleBase" id="RU000454"/>
    </source>
</evidence>
<feature type="disulfide bond" evidence="4">
    <location>
        <begin position="65"/>
        <end position="70"/>
    </location>
</feature>
<dbReference type="SUPFAM" id="SSF50630">
    <property type="entry name" value="Acid proteases"/>
    <property type="match status" value="1"/>
</dbReference>
<comment type="similarity">
    <text evidence="1 5">Belongs to the peptidase A1 family.</text>
</comment>
<keyword evidence="8" id="KW-1185">Reference proteome</keyword>
<keyword evidence="5" id="KW-0378">Hydrolase</keyword>
<dbReference type="PANTHER" id="PTHR47966:SF51">
    <property type="entry name" value="BETA-SITE APP-CLEAVING ENZYME, ISOFORM A-RELATED"/>
    <property type="match status" value="1"/>
</dbReference>
<feature type="active site" evidence="3">
    <location>
        <position position="237"/>
    </location>
</feature>
<proteinExistence type="inferred from homology"/>
<evidence type="ECO:0000256" key="4">
    <source>
        <dbReference type="PIRSR" id="PIRSR601461-2"/>
    </source>
</evidence>
<dbReference type="InterPro" id="IPR034164">
    <property type="entry name" value="Pepsin-like_dom"/>
</dbReference>
<dbReference type="STRING" id="1314781.A0A165JJR0"/>
<dbReference type="GO" id="GO:0004190">
    <property type="term" value="F:aspartic-type endopeptidase activity"/>
    <property type="evidence" value="ECO:0007669"/>
    <property type="project" value="UniProtKB-KW"/>
</dbReference>
<evidence type="ECO:0000259" key="6">
    <source>
        <dbReference type="PROSITE" id="PS51767"/>
    </source>
</evidence>
<dbReference type="FunCoup" id="A0A165JJR0">
    <property type="interactions" value="68"/>
</dbReference>
<dbReference type="InterPro" id="IPR033121">
    <property type="entry name" value="PEPTIDASE_A1"/>
</dbReference>
<dbReference type="Gene3D" id="2.40.70.10">
    <property type="entry name" value="Acid Proteases"/>
    <property type="match status" value="2"/>
</dbReference>
<dbReference type="OrthoDB" id="2747330at2759"/>
<dbReference type="FunFam" id="2.40.70.10:FF:000008">
    <property type="entry name" value="Cathepsin D"/>
    <property type="match status" value="1"/>
</dbReference>
<keyword evidence="2 5" id="KW-0064">Aspartyl protease</keyword>
<evidence type="ECO:0000256" key="3">
    <source>
        <dbReference type="PIRSR" id="PIRSR601461-1"/>
    </source>
</evidence>
<name>A0A165JJR0_EXIGL</name>
<dbReference type="CDD" id="cd05471">
    <property type="entry name" value="pepsin_like"/>
    <property type="match status" value="1"/>
</dbReference>
<dbReference type="Proteomes" id="UP000077266">
    <property type="component" value="Unassembled WGS sequence"/>
</dbReference>
<feature type="active site" evidence="3">
    <location>
        <position position="53"/>
    </location>
</feature>
<feature type="domain" description="Peptidase A1" evidence="6">
    <location>
        <begin position="35"/>
        <end position="350"/>
    </location>
</feature>
<dbReference type="GO" id="GO:0006508">
    <property type="term" value="P:proteolysis"/>
    <property type="evidence" value="ECO:0007669"/>
    <property type="project" value="UniProtKB-KW"/>
</dbReference>
<protein>
    <submittedName>
        <fullName evidence="7">Acid protease</fullName>
    </submittedName>
</protein>
<dbReference type="PROSITE" id="PS00141">
    <property type="entry name" value="ASP_PROTEASE"/>
    <property type="match status" value="2"/>
</dbReference>
<dbReference type="PRINTS" id="PR00792">
    <property type="entry name" value="PEPSIN"/>
</dbReference>
<dbReference type="PANTHER" id="PTHR47966">
    <property type="entry name" value="BETA-SITE APP-CLEAVING ENZYME, ISOFORM A-RELATED"/>
    <property type="match status" value="1"/>
</dbReference>
<evidence type="ECO:0000256" key="2">
    <source>
        <dbReference type="ARBA" id="ARBA00022750"/>
    </source>
</evidence>
<evidence type="ECO:0000256" key="1">
    <source>
        <dbReference type="ARBA" id="ARBA00007447"/>
    </source>
</evidence>
<organism evidence="7 8">
    <name type="scientific">Exidia glandulosa HHB12029</name>
    <dbReference type="NCBI Taxonomy" id="1314781"/>
    <lineage>
        <taxon>Eukaryota</taxon>
        <taxon>Fungi</taxon>
        <taxon>Dikarya</taxon>
        <taxon>Basidiomycota</taxon>
        <taxon>Agaricomycotina</taxon>
        <taxon>Agaricomycetes</taxon>
        <taxon>Auriculariales</taxon>
        <taxon>Exidiaceae</taxon>
        <taxon>Exidia</taxon>
    </lineage>
</organism>
<dbReference type="InterPro" id="IPR001969">
    <property type="entry name" value="Aspartic_peptidase_AS"/>
</dbReference>
<gene>
    <name evidence="7" type="ORF">EXIGLDRAFT_611189</name>
</gene>
<dbReference type="EMBL" id="KV425965">
    <property type="protein sequence ID" value="KZV94942.1"/>
    <property type="molecule type" value="Genomic_DNA"/>
</dbReference>
<dbReference type="InterPro" id="IPR021109">
    <property type="entry name" value="Peptidase_aspartic_dom_sf"/>
</dbReference>